<evidence type="ECO:0000313" key="1">
    <source>
        <dbReference type="EMBL" id="OOC09058.1"/>
    </source>
</evidence>
<dbReference type="RefSeq" id="WP_019569641.1">
    <property type="nucleotide sequence ID" value="NZ_MUZR01000066.1"/>
</dbReference>
<evidence type="ECO:0008006" key="3">
    <source>
        <dbReference type="Google" id="ProtNLM"/>
    </source>
</evidence>
<accession>A0A1V2ZVA5</accession>
<dbReference type="EMBL" id="MUZR01000066">
    <property type="protein sequence ID" value="OOC09058.1"/>
    <property type="molecule type" value="Genomic_DNA"/>
</dbReference>
<evidence type="ECO:0000313" key="2">
    <source>
        <dbReference type="Proteomes" id="UP000189177"/>
    </source>
</evidence>
<reference evidence="1 2" key="1">
    <citation type="submission" date="2017-02" db="EMBL/GenBank/DDBJ databases">
        <title>Genomic diversity within the haloalkaliphilic genus Thioalkalivibrio.</title>
        <authorList>
            <person name="Ahn A.-C."/>
            <person name="Meier-Kolthoff J."/>
            <person name="Overmars L."/>
            <person name="Richter M."/>
            <person name="Woyke T."/>
            <person name="Sorokin D.Y."/>
            <person name="Muyzer G."/>
        </authorList>
    </citation>
    <scope>NUCLEOTIDE SEQUENCE [LARGE SCALE GENOMIC DNA]</scope>
    <source>
        <strain evidence="1 2">HL17</strain>
    </source>
</reference>
<dbReference type="STRING" id="252474.B1A74_13055"/>
<keyword evidence="2" id="KW-1185">Reference proteome</keyword>
<proteinExistence type="predicted"/>
<comment type="caution">
    <text evidence="1">The sequence shown here is derived from an EMBL/GenBank/DDBJ whole genome shotgun (WGS) entry which is preliminary data.</text>
</comment>
<dbReference type="Proteomes" id="UP000189177">
    <property type="component" value="Unassembled WGS sequence"/>
</dbReference>
<dbReference type="OrthoDB" id="5296446at2"/>
<sequence>MAEPTIQRRLEKRMILMSRDGEMTERLRAPLPDDWHMEATTDLEGLGDWNEVLLYRFLLLDLDEIEVFDPLDVIRTLRMEYQINLPVFCFGGDADIRDEMRLARADRFFDRDEMVEKLPEFIRMYDWG</sequence>
<organism evidence="1 2">
    <name type="scientific">Thioalkalivibrio halophilus</name>
    <dbReference type="NCBI Taxonomy" id="252474"/>
    <lineage>
        <taxon>Bacteria</taxon>
        <taxon>Pseudomonadati</taxon>
        <taxon>Pseudomonadota</taxon>
        <taxon>Gammaproteobacteria</taxon>
        <taxon>Chromatiales</taxon>
        <taxon>Ectothiorhodospiraceae</taxon>
        <taxon>Thioalkalivibrio</taxon>
    </lineage>
</organism>
<name>A0A1V2ZVA5_9GAMM</name>
<dbReference type="AlphaFoldDB" id="A0A1V2ZVA5"/>
<gene>
    <name evidence="1" type="ORF">B1A74_13055</name>
</gene>
<protein>
    <recommendedName>
        <fullName evidence="3">Response regulator</fullName>
    </recommendedName>
</protein>